<protein>
    <submittedName>
        <fullName evidence="1">Uncharacterized protein</fullName>
    </submittedName>
</protein>
<name>A0A0M0G146_SPOGL</name>
<accession>A0A0M0G146</accession>
<dbReference type="STRING" id="1459.AF332_27645"/>
<evidence type="ECO:0000313" key="2">
    <source>
        <dbReference type="Proteomes" id="UP000037109"/>
    </source>
</evidence>
<dbReference type="Proteomes" id="UP000037109">
    <property type="component" value="Unassembled WGS sequence"/>
</dbReference>
<comment type="caution">
    <text evidence="1">The sequence shown here is derived from an EMBL/GenBank/DDBJ whole genome shotgun (WGS) entry which is preliminary data.</text>
</comment>
<dbReference type="PROSITE" id="PS51257">
    <property type="entry name" value="PROKAR_LIPOPROTEIN"/>
    <property type="match status" value="1"/>
</dbReference>
<reference evidence="2" key="1">
    <citation type="submission" date="2015-07" db="EMBL/GenBank/DDBJ databases">
        <title>Fjat-10036 dsm4.</title>
        <authorList>
            <person name="Liu B."/>
            <person name="Wang J."/>
            <person name="Zhu Y."/>
            <person name="Liu G."/>
            <person name="Chen Q."/>
            <person name="Chen Z."/>
            <person name="Lan J."/>
            <person name="Che J."/>
            <person name="Ge C."/>
            <person name="Shi H."/>
            <person name="Pan Z."/>
            <person name="Liu X."/>
        </authorList>
    </citation>
    <scope>NUCLEOTIDE SEQUENCE [LARGE SCALE GENOMIC DNA]</scope>
    <source>
        <strain evidence="2">DSM 4</strain>
    </source>
</reference>
<proteinExistence type="predicted"/>
<organism evidence="1 2">
    <name type="scientific">Sporosarcina globispora</name>
    <name type="common">Bacillus globisporus</name>
    <dbReference type="NCBI Taxonomy" id="1459"/>
    <lineage>
        <taxon>Bacteria</taxon>
        <taxon>Bacillati</taxon>
        <taxon>Bacillota</taxon>
        <taxon>Bacilli</taxon>
        <taxon>Bacillales</taxon>
        <taxon>Caryophanaceae</taxon>
        <taxon>Sporosarcina</taxon>
    </lineage>
</organism>
<gene>
    <name evidence="1" type="ORF">AF332_27645</name>
</gene>
<evidence type="ECO:0000313" key="1">
    <source>
        <dbReference type="EMBL" id="KON83525.1"/>
    </source>
</evidence>
<keyword evidence="2" id="KW-1185">Reference proteome</keyword>
<dbReference type="AlphaFoldDB" id="A0A0M0G146"/>
<dbReference type="PATRIC" id="fig|1459.3.peg.6095"/>
<sequence length="73" mass="8242">MKRLILMCLVLLLAGCVEKEIIDDINIEAAVGYDLLEGSGKDKYRGTILFQEFQPDQRLSKKGEPFPSPDQKD</sequence>
<dbReference type="EMBL" id="LGUF01000010">
    <property type="protein sequence ID" value="KON83525.1"/>
    <property type="molecule type" value="Genomic_DNA"/>
</dbReference>